<feature type="signal peptide" evidence="9">
    <location>
        <begin position="1"/>
        <end position="21"/>
    </location>
</feature>
<dbReference type="GO" id="GO:0000139">
    <property type="term" value="C:Golgi membrane"/>
    <property type="evidence" value="ECO:0007669"/>
    <property type="project" value="TreeGrafter"/>
</dbReference>
<evidence type="ECO:0000313" key="12">
    <source>
        <dbReference type="Proteomes" id="UP001500889"/>
    </source>
</evidence>
<evidence type="ECO:0000259" key="10">
    <source>
        <dbReference type="PROSITE" id="PS51328"/>
    </source>
</evidence>
<comment type="subcellular location">
    <subcellularLocation>
        <location evidence="1">Endoplasmic reticulum-Golgi intermediate compartment membrane</location>
        <topology evidence="1">Single-pass type I membrane protein</topology>
    </subcellularLocation>
</comment>
<evidence type="ECO:0000256" key="9">
    <source>
        <dbReference type="SAM" id="SignalP"/>
    </source>
</evidence>
<dbReference type="PROSITE" id="PS51328">
    <property type="entry name" value="L_LECTIN_LIKE"/>
    <property type="match status" value="1"/>
</dbReference>
<dbReference type="InterPro" id="IPR013320">
    <property type="entry name" value="ConA-like_dom_sf"/>
</dbReference>
<dbReference type="SUPFAM" id="SSF49899">
    <property type="entry name" value="Concanavalin A-like lectins/glucanases"/>
    <property type="match status" value="1"/>
</dbReference>
<dbReference type="Proteomes" id="UP001500889">
    <property type="component" value="Chromosome J"/>
</dbReference>
<keyword evidence="6 8" id="KW-0472">Membrane</keyword>
<evidence type="ECO:0000256" key="6">
    <source>
        <dbReference type="ARBA" id="ARBA00023136"/>
    </source>
</evidence>
<feature type="chain" id="PRO_5043840790" evidence="9">
    <location>
        <begin position="22"/>
        <end position="520"/>
    </location>
</feature>
<proteinExistence type="predicted"/>
<dbReference type="GO" id="GO:0033116">
    <property type="term" value="C:endoplasmic reticulum-Golgi intermediate compartment membrane"/>
    <property type="evidence" value="ECO:0007669"/>
    <property type="project" value="UniProtKB-SubCell"/>
</dbReference>
<dbReference type="GO" id="GO:0030134">
    <property type="term" value="C:COPII-coated ER to Golgi transport vesicle"/>
    <property type="evidence" value="ECO:0007669"/>
    <property type="project" value="TreeGrafter"/>
</dbReference>
<evidence type="ECO:0000256" key="2">
    <source>
        <dbReference type="ARBA" id="ARBA00022692"/>
    </source>
</evidence>
<keyword evidence="7" id="KW-1015">Disulfide bond</keyword>
<evidence type="ECO:0000256" key="8">
    <source>
        <dbReference type="SAM" id="Phobius"/>
    </source>
</evidence>
<feature type="transmembrane region" description="Helical" evidence="8">
    <location>
        <begin position="486"/>
        <end position="508"/>
    </location>
</feature>
<dbReference type="Gene3D" id="2.60.120.200">
    <property type="match status" value="1"/>
</dbReference>
<gene>
    <name evidence="11" type="ORF">DMAD_07064</name>
</gene>
<keyword evidence="2 8" id="KW-0812">Transmembrane</keyword>
<accession>A0AAU9FT95</accession>
<dbReference type="GO" id="GO:0006888">
    <property type="term" value="P:endoplasmic reticulum to Golgi vesicle-mediated transport"/>
    <property type="evidence" value="ECO:0007669"/>
    <property type="project" value="TreeGrafter"/>
</dbReference>
<keyword evidence="12" id="KW-1185">Reference proteome</keyword>
<evidence type="ECO:0000256" key="4">
    <source>
        <dbReference type="ARBA" id="ARBA00022734"/>
    </source>
</evidence>
<dbReference type="InterPro" id="IPR005052">
    <property type="entry name" value="Lectin_leg"/>
</dbReference>
<keyword evidence="3 9" id="KW-0732">Signal</keyword>
<dbReference type="Pfam" id="PF03388">
    <property type="entry name" value="Lectin_leg-like"/>
    <property type="match status" value="1"/>
</dbReference>
<evidence type="ECO:0000313" key="11">
    <source>
        <dbReference type="EMBL" id="BFF99068.1"/>
    </source>
</evidence>
<keyword evidence="5 8" id="KW-1133">Transmembrane helix</keyword>
<keyword evidence="4" id="KW-0430">Lectin</keyword>
<dbReference type="FunFam" id="2.60.120.200:FF:000028">
    <property type="entry name" value="Blast:Protein ERGIC-53"/>
    <property type="match status" value="1"/>
</dbReference>
<dbReference type="GO" id="GO:0005789">
    <property type="term" value="C:endoplasmic reticulum membrane"/>
    <property type="evidence" value="ECO:0007669"/>
    <property type="project" value="TreeGrafter"/>
</dbReference>
<dbReference type="AlphaFoldDB" id="A0AAU9FT95"/>
<dbReference type="InterPro" id="IPR051136">
    <property type="entry name" value="Intracellular_Lectin-GPT"/>
</dbReference>
<evidence type="ECO:0000256" key="3">
    <source>
        <dbReference type="ARBA" id="ARBA00022729"/>
    </source>
</evidence>
<feature type="domain" description="L-type lectin-like" evidence="10">
    <location>
        <begin position="34"/>
        <end position="258"/>
    </location>
</feature>
<dbReference type="GO" id="GO:0005537">
    <property type="term" value="F:D-mannose binding"/>
    <property type="evidence" value="ECO:0007669"/>
    <property type="project" value="TreeGrafter"/>
</dbReference>
<name>A0AAU9FT95_DROMD</name>
<dbReference type="EMBL" id="AP029265">
    <property type="protein sequence ID" value="BFF99068.1"/>
    <property type="molecule type" value="Genomic_DNA"/>
</dbReference>
<evidence type="ECO:0000256" key="1">
    <source>
        <dbReference type="ARBA" id="ARBA00004151"/>
    </source>
</evidence>
<evidence type="ECO:0000256" key="7">
    <source>
        <dbReference type="ARBA" id="ARBA00023157"/>
    </source>
</evidence>
<dbReference type="CDD" id="cd06902">
    <property type="entry name" value="lectin_ERGIC-53_ERGL"/>
    <property type="match status" value="1"/>
</dbReference>
<evidence type="ECO:0000256" key="5">
    <source>
        <dbReference type="ARBA" id="ARBA00022989"/>
    </source>
</evidence>
<organism evidence="11 12">
    <name type="scientific">Drosophila madeirensis</name>
    <name type="common">Fruit fly</name>
    <dbReference type="NCBI Taxonomy" id="30013"/>
    <lineage>
        <taxon>Eukaryota</taxon>
        <taxon>Metazoa</taxon>
        <taxon>Ecdysozoa</taxon>
        <taxon>Arthropoda</taxon>
        <taxon>Hexapoda</taxon>
        <taxon>Insecta</taxon>
        <taxon>Pterygota</taxon>
        <taxon>Neoptera</taxon>
        <taxon>Endopterygota</taxon>
        <taxon>Diptera</taxon>
        <taxon>Brachycera</taxon>
        <taxon>Muscomorpha</taxon>
        <taxon>Ephydroidea</taxon>
        <taxon>Drosophilidae</taxon>
        <taxon>Drosophila</taxon>
        <taxon>Sophophora</taxon>
    </lineage>
</organism>
<reference evidence="11 12" key="1">
    <citation type="submission" date="2024-02" db="EMBL/GenBank/DDBJ databases">
        <title>A chromosome-level genome assembly of Drosophila madeirensis, a fruit fly species endemic to Madeira island.</title>
        <authorList>
            <person name="Tomihara K."/>
            <person name="Llopart A."/>
            <person name="Yamamoto D."/>
        </authorList>
    </citation>
    <scope>NUCLEOTIDE SEQUENCE [LARGE SCALE GENOMIC DNA]</scope>
    <source>
        <strain evidence="11 12">RF1</strain>
    </source>
</reference>
<dbReference type="PANTHER" id="PTHR12223:SF28">
    <property type="entry name" value="LECTIN, MANNOSE BINDING 1 LIKE"/>
    <property type="match status" value="1"/>
</dbReference>
<sequence>MLPTFCKFLALFCIFAKHTHATTNLSPGAVGVHRRFEYKYSFKPPYLAQKDGTVPFWEYGGNAIASSESVRVAPSLRSQKGAIWTKTQTNFDWWDVEIVFRVTGRGRIGADGLAFWYTTEKGDYNGPVFGSSDRWNGLGIIFDSFDNDNKHNNPYISAVVNDGTKMYDHTNDGTTQLLSGCLRDFRNKPFPTRARIEYYNNVLTVLIHNGMTNNNDDYELCMRSDGVNLPKNGYFGISAATGGLADDHDVFHFLTTSLHAAGQAQEPQKVDNQEKLTAEYNEYQDKLEKQKLEYKKEHPNEHKDGEEDWEEFYESENQRELRQIWQGQSQIADHLRELSRKVDEIIGRQENTLTLVSRGLAANAGQALPPAAAGGVPQQQLTGGGVVSRSDVDLLLTNQNVLLSSIREIRQLVGDINVRTDNIQTNQKHAPTAQIQSTGYDVQTLIAEMRDGMNQVKQGISHVGQKLQSAPQAGAQTGNCPTGSCVGVTLFLSVTVVQLLLVFIYNIFKNRSEAQAKKFY</sequence>
<protein>
    <submittedName>
        <fullName evidence="11">Protein ERGIC-53</fullName>
    </submittedName>
</protein>
<dbReference type="PANTHER" id="PTHR12223">
    <property type="entry name" value="VESICULAR MANNOSE-BINDING LECTIN"/>
    <property type="match status" value="1"/>
</dbReference>